<dbReference type="PANTHER" id="PTHR30118">
    <property type="entry name" value="HTH-TYPE TRANSCRIPTIONAL REGULATOR LEUO-RELATED"/>
    <property type="match status" value="1"/>
</dbReference>
<proteinExistence type="inferred from homology"/>
<dbReference type="PROSITE" id="PS50931">
    <property type="entry name" value="HTH_LYSR"/>
    <property type="match status" value="1"/>
</dbReference>
<evidence type="ECO:0000313" key="6">
    <source>
        <dbReference type="EMBL" id="AIU73771.1"/>
    </source>
</evidence>
<dbReference type="SUPFAM" id="SSF46785">
    <property type="entry name" value="Winged helix' DNA-binding domain"/>
    <property type="match status" value="1"/>
</dbReference>
<sequence length="319" mass="35719">MSGYTERNALGKIKVFDLNLLTVFEMVYAHSSVSLAATSMGMTPSAVSQSLQKLRNHFNDPLFIREGKGISATTVAINLHEQLTQSMEQLGRVVSVSSDNDLKKKFVVYSPPFMGMALLPAVLQGLQHDGVDYEIIHYSGYTESLKTEELLSFRKADIIFSTSPYTSFSTICIPCADTEVLFVCRKDHPRLKGELTQELAEHEKFTAINIDDPEVVAGKIKINEALGNRNVVFTSNSMLTIMSVLENTDTVGVIPAGLLNRFKNSFNVQVLKTDFVMPQVRIYMIYNRSSAHNPVFSAMLDRLKKEIPESLKHEVREEE</sequence>
<dbReference type="Gene3D" id="3.40.190.10">
    <property type="entry name" value="Periplasmic binding protein-like II"/>
    <property type="match status" value="2"/>
</dbReference>
<reference evidence="6 7" key="1">
    <citation type="journal article" date="2014" name="Gut Pathog.">
        <title>Gene clusters of Hafnia alvei strain FB1 important in survival and pathogenesis: a draft genome perspective.</title>
        <authorList>
            <person name="Tan J.Y."/>
            <person name="Yin W.F."/>
            <person name="Chan K.G."/>
        </authorList>
    </citation>
    <scope>NUCLEOTIDE SEQUENCE [LARGE SCALE GENOMIC DNA]</scope>
    <source>
        <strain evidence="6 7">FB1</strain>
    </source>
</reference>
<dbReference type="InterPro" id="IPR050389">
    <property type="entry name" value="LysR-type_TF"/>
</dbReference>
<evidence type="ECO:0000256" key="2">
    <source>
        <dbReference type="ARBA" id="ARBA00023015"/>
    </source>
</evidence>
<dbReference type="SUPFAM" id="SSF53850">
    <property type="entry name" value="Periplasmic binding protein-like II"/>
    <property type="match status" value="1"/>
</dbReference>
<evidence type="ECO:0000256" key="4">
    <source>
        <dbReference type="ARBA" id="ARBA00023163"/>
    </source>
</evidence>
<dbReference type="InterPro" id="IPR036390">
    <property type="entry name" value="WH_DNA-bd_sf"/>
</dbReference>
<keyword evidence="4" id="KW-0804">Transcription</keyword>
<dbReference type="Pfam" id="PF00126">
    <property type="entry name" value="HTH_1"/>
    <property type="match status" value="1"/>
</dbReference>
<accession>A0A097R4X0</accession>
<keyword evidence="2" id="KW-0805">Transcription regulation</keyword>
<organism evidence="6 7">
    <name type="scientific">Hafnia alvei FB1</name>
    <dbReference type="NCBI Taxonomy" id="1453496"/>
    <lineage>
        <taxon>Bacteria</taxon>
        <taxon>Pseudomonadati</taxon>
        <taxon>Pseudomonadota</taxon>
        <taxon>Gammaproteobacteria</taxon>
        <taxon>Enterobacterales</taxon>
        <taxon>Hafniaceae</taxon>
        <taxon>Hafnia</taxon>
    </lineage>
</organism>
<evidence type="ECO:0000259" key="5">
    <source>
        <dbReference type="PROSITE" id="PS50931"/>
    </source>
</evidence>
<dbReference type="KEGG" id="hav:AT03_16175"/>
<dbReference type="Pfam" id="PF03466">
    <property type="entry name" value="LysR_substrate"/>
    <property type="match status" value="1"/>
</dbReference>
<dbReference type="InterPro" id="IPR005119">
    <property type="entry name" value="LysR_subst-bd"/>
</dbReference>
<keyword evidence="3" id="KW-0238">DNA-binding</keyword>
<evidence type="ECO:0000256" key="3">
    <source>
        <dbReference type="ARBA" id="ARBA00023125"/>
    </source>
</evidence>
<dbReference type="PATRIC" id="fig|1453496.5.peg.3311"/>
<name>A0A097R4X0_HAFAL</name>
<dbReference type="Gene3D" id="1.10.10.10">
    <property type="entry name" value="Winged helix-like DNA-binding domain superfamily/Winged helix DNA-binding domain"/>
    <property type="match status" value="1"/>
</dbReference>
<dbReference type="GO" id="GO:0003700">
    <property type="term" value="F:DNA-binding transcription factor activity"/>
    <property type="evidence" value="ECO:0007669"/>
    <property type="project" value="InterPro"/>
</dbReference>
<dbReference type="Proteomes" id="UP000029986">
    <property type="component" value="Chromosome"/>
</dbReference>
<dbReference type="InterPro" id="IPR036388">
    <property type="entry name" value="WH-like_DNA-bd_sf"/>
</dbReference>
<dbReference type="RefSeq" id="WP_025799838.1">
    <property type="nucleotide sequence ID" value="NZ_CP009706.1"/>
</dbReference>
<keyword evidence="7" id="KW-1185">Reference proteome</keyword>
<feature type="domain" description="HTH lysR-type" evidence="5">
    <location>
        <begin position="16"/>
        <end position="73"/>
    </location>
</feature>
<dbReference type="OrthoDB" id="6413555at2"/>
<comment type="similarity">
    <text evidence="1">Belongs to the LysR transcriptional regulatory family.</text>
</comment>
<dbReference type="HOGENOM" id="CLU_039613_39_5_6"/>
<dbReference type="EMBL" id="CP009706">
    <property type="protein sequence ID" value="AIU73771.1"/>
    <property type="molecule type" value="Genomic_DNA"/>
</dbReference>
<dbReference type="GO" id="GO:0003677">
    <property type="term" value="F:DNA binding"/>
    <property type="evidence" value="ECO:0007669"/>
    <property type="project" value="UniProtKB-KW"/>
</dbReference>
<evidence type="ECO:0000313" key="7">
    <source>
        <dbReference type="Proteomes" id="UP000029986"/>
    </source>
</evidence>
<protein>
    <submittedName>
        <fullName evidence="6">LysR family transcriptional regulator</fullName>
    </submittedName>
</protein>
<dbReference type="PANTHER" id="PTHR30118:SF14">
    <property type="entry name" value="LYSR FAMILY TRANSCRIPTIONAL REGULATOR"/>
    <property type="match status" value="1"/>
</dbReference>
<dbReference type="eggNOG" id="COG0583">
    <property type="taxonomic scope" value="Bacteria"/>
</dbReference>
<evidence type="ECO:0000256" key="1">
    <source>
        <dbReference type="ARBA" id="ARBA00009437"/>
    </source>
</evidence>
<dbReference type="InterPro" id="IPR000847">
    <property type="entry name" value="LysR_HTH_N"/>
</dbReference>
<gene>
    <name evidence="6" type="ORF">AT03_16175</name>
</gene>
<dbReference type="AlphaFoldDB" id="A0A097R4X0"/>